<feature type="non-terminal residue" evidence="3">
    <location>
        <position position="1"/>
    </location>
</feature>
<name>A0A2T4DBN0_9BACT</name>
<dbReference type="EMBL" id="PYVU01000438">
    <property type="protein sequence ID" value="PTB91210.1"/>
    <property type="molecule type" value="Genomic_DNA"/>
</dbReference>
<keyword evidence="1" id="KW-0812">Transmembrane</keyword>
<feature type="transmembrane region" description="Helical" evidence="1">
    <location>
        <begin position="12"/>
        <end position="34"/>
    </location>
</feature>
<dbReference type="AlphaFoldDB" id="A0A2T4DBN0"/>
<proteinExistence type="predicted"/>
<dbReference type="GO" id="GO:0016747">
    <property type="term" value="F:acyltransferase activity, transferring groups other than amino-acyl groups"/>
    <property type="evidence" value="ECO:0007669"/>
    <property type="project" value="InterPro"/>
</dbReference>
<dbReference type="Pfam" id="PF01757">
    <property type="entry name" value="Acyl_transf_3"/>
    <property type="match status" value="1"/>
</dbReference>
<accession>A0A2T4DBN0</accession>
<organism evidence="3 4">
    <name type="scientific">Marivirga lumbricoides</name>
    <dbReference type="NCBI Taxonomy" id="1046115"/>
    <lineage>
        <taxon>Bacteria</taxon>
        <taxon>Pseudomonadati</taxon>
        <taxon>Bacteroidota</taxon>
        <taxon>Cytophagia</taxon>
        <taxon>Cytophagales</taxon>
        <taxon>Marivirgaceae</taxon>
        <taxon>Marivirga</taxon>
    </lineage>
</organism>
<feature type="transmembrane region" description="Helical" evidence="1">
    <location>
        <begin position="100"/>
        <end position="119"/>
    </location>
</feature>
<keyword evidence="3" id="KW-0012">Acyltransferase</keyword>
<dbReference type="GO" id="GO:0016020">
    <property type="term" value="C:membrane"/>
    <property type="evidence" value="ECO:0007669"/>
    <property type="project" value="TreeGrafter"/>
</dbReference>
<feature type="transmembrane region" description="Helical" evidence="1">
    <location>
        <begin position="189"/>
        <end position="209"/>
    </location>
</feature>
<dbReference type="InterPro" id="IPR002656">
    <property type="entry name" value="Acyl_transf_3_dom"/>
</dbReference>
<dbReference type="PANTHER" id="PTHR23028:SF53">
    <property type="entry name" value="ACYL_TRANSF_3 DOMAIN-CONTAINING PROTEIN"/>
    <property type="match status" value="1"/>
</dbReference>
<feature type="transmembrane region" description="Helical" evidence="1">
    <location>
        <begin position="150"/>
        <end position="169"/>
    </location>
</feature>
<evidence type="ECO:0000313" key="4">
    <source>
        <dbReference type="Proteomes" id="UP000240608"/>
    </source>
</evidence>
<keyword evidence="3" id="KW-0808">Transferase</keyword>
<sequence length="294" mass="32531">YFAPANHEQPLLHTWSLAVEIQFYLLAPFAVLVFPLRSLKWFFAMALVGLTAVAEYRLRYVGIEQATYYSLYARLPEFFAGSLAALYMRHNQHRISGSEWVACVGLVLISLSAIAQPLLGPFPGVAALMPVAGSVLLLTQPATKGMICRLLNSSVLVWVGAISYSLYIWHWPVLAFLRYYTGAEVLNFGFSLLFIGVTLALSVASYYLIEQGFRAKRAIKKQVLLWGVLVSGVLGTSQVMAKVNEIFTPELLPIEYRRYADPATICHGKVVGECLRGDLSSEHEILVLGDSHAA</sequence>
<keyword evidence="1" id="KW-0472">Membrane</keyword>
<protein>
    <submittedName>
        <fullName evidence="3">Acyltransferase</fullName>
    </submittedName>
</protein>
<feature type="transmembrane region" description="Helical" evidence="1">
    <location>
        <begin position="223"/>
        <end position="241"/>
    </location>
</feature>
<gene>
    <name evidence="3" type="ORF">C9994_15975</name>
</gene>
<dbReference type="InterPro" id="IPR050879">
    <property type="entry name" value="Acyltransferase_3"/>
</dbReference>
<evidence type="ECO:0000256" key="1">
    <source>
        <dbReference type="SAM" id="Phobius"/>
    </source>
</evidence>
<evidence type="ECO:0000313" key="3">
    <source>
        <dbReference type="EMBL" id="PTB91210.1"/>
    </source>
</evidence>
<evidence type="ECO:0000259" key="2">
    <source>
        <dbReference type="Pfam" id="PF01757"/>
    </source>
</evidence>
<dbReference type="Proteomes" id="UP000240608">
    <property type="component" value="Unassembled WGS sequence"/>
</dbReference>
<keyword evidence="1" id="KW-1133">Transmembrane helix</keyword>
<feature type="domain" description="Acyltransferase 3" evidence="2">
    <location>
        <begin position="6"/>
        <end position="206"/>
    </location>
</feature>
<feature type="transmembrane region" description="Helical" evidence="1">
    <location>
        <begin position="125"/>
        <end position="143"/>
    </location>
</feature>
<reference evidence="3 4" key="1">
    <citation type="submission" date="2018-03" db="EMBL/GenBank/DDBJ databases">
        <title>Cross-interface Injection: A General Nanoliter Liquid Handling Method Applied to Single Cells Genome Amplification Automated Nanoliter Liquid Handling Applied to Single Cell Multiple Displacement Amplification.</title>
        <authorList>
            <person name="Yun J."/>
            <person name="Xu P."/>
            <person name="Xu J."/>
            <person name="Dai X."/>
            <person name="Wang Y."/>
            <person name="Zheng X."/>
            <person name="Cao C."/>
            <person name="Yi Q."/>
            <person name="Zhu Y."/>
            <person name="Wang L."/>
            <person name="Dong Z."/>
            <person name="Huang Y."/>
            <person name="Huang L."/>
            <person name="Du W."/>
        </authorList>
    </citation>
    <scope>NUCLEOTIDE SEQUENCE [LARGE SCALE GENOMIC DNA]</scope>
    <source>
        <strain evidence="3 4">Z-D1-2</strain>
    </source>
</reference>
<comment type="caution">
    <text evidence="3">The sequence shown here is derived from an EMBL/GenBank/DDBJ whole genome shotgun (WGS) entry which is preliminary data.</text>
</comment>
<dbReference type="GO" id="GO:0009103">
    <property type="term" value="P:lipopolysaccharide biosynthetic process"/>
    <property type="evidence" value="ECO:0007669"/>
    <property type="project" value="TreeGrafter"/>
</dbReference>
<feature type="non-terminal residue" evidence="3">
    <location>
        <position position="294"/>
    </location>
</feature>
<dbReference type="PANTHER" id="PTHR23028">
    <property type="entry name" value="ACETYLTRANSFERASE"/>
    <property type="match status" value="1"/>
</dbReference>